<dbReference type="EMBL" id="CM026421">
    <property type="protein sequence ID" value="KAG0591804.1"/>
    <property type="molecule type" value="Genomic_DNA"/>
</dbReference>
<organism evidence="2 3">
    <name type="scientific">Ceratodon purpureus</name>
    <name type="common">Fire moss</name>
    <name type="synonym">Dicranum purpureum</name>
    <dbReference type="NCBI Taxonomy" id="3225"/>
    <lineage>
        <taxon>Eukaryota</taxon>
        <taxon>Viridiplantae</taxon>
        <taxon>Streptophyta</taxon>
        <taxon>Embryophyta</taxon>
        <taxon>Bryophyta</taxon>
        <taxon>Bryophytina</taxon>
        <taxon>Bryopsida</taxon>
        <taxon>Dicranidae</taxon>
        <taxon>Pseudoditrichales</taxon>
        <taxon>Ditrichaceae</taxon>
        <taxon>Ceratodon</taxon>
    </lineage>
</organism>
<accession>A0A8T0J7D7</accession>
<feature type="region of interest" description="Disordered" evidence="1">
    <location>
        <begin position="1"/>
        <end position="30"/>
    </location>
</feature>
<sequence length="95" mass="10247">MNQQGGQSATSEQAPAVTPQQESCRKKKSESGTFFEDVVSHIDEFVHASFDEHKTCFSKTINKMFGMSKAVSNGTGTASSTVPVENVMSRPATTE</sequence>
<name>A0A8T0J7D7_CERPU</name>
<evidence type="ECO:0000256" key="1">
    <source>
        <dbReference type="SAM" id="MobiDB-lite"/>
    </source>
</evidence>
<protein>
    <submittedName>
        <fullName evidence="2">Uncharacterized protein</fullName>
    </submittedName>
</protein>
<proteinExistence type="predicted"/>
<keyword evidence="3" id="KW-1185">Reference proteome</keyword>
<reference evidence="2" key="1">
    <citation type="submission" date="2020-06" db="EMBL/GenBank/DDBJ databases">
        <title>WGS assembly of Ceratodon purpureus strain R40.</title>
        <authorList>
            <person name="Carey S.B."/>
            <person name="Jenkins J."/>
            <person name="Shu S."/>
            <person name="Lovell J.T."/>
            <person name="Sreedasyam A."/>
            <person name="Maumus F."/>
            <person name="Tiley G.P."/>
            <person name="Fernandez-Pozo N."/>
            <person name="Barry K."/>
            <person name="Chen C."/>
            <person name="Wang M."/>
            <person name="Lipzen A."/>
            <person name="Daum C."/>
            <person name="Saski C.A."/>
            <person name="Payton A.C."/>
            <person name="Mcbreen J.C."/>
            <person name="Conrad R.E."/>
            <person name="Kollar L.M."/>
            <person name="Olsson S."/>
            <person name="Huttunen S."/>
            <person name="Landis J.B."/>
            <person name="Wickett N.J."/>
            <person name="Johnson M.G."/>
            <person name="Rensing S.A."/>
            <person name="Grimwood J."/>
            <person name="Schmutz J."/>
            <person name="Mcdaniel S.F."/>
        </authorList>
    </citation>
    <scope>NUCLEOTIDE SEQUENCE</scope>
    <source>
        <strain evidence="2">R40</strain>
    </source>
</reference>
<evidence type="ECO:0000313" key="2">
    <source>
        <dbReference type="EMBL" id="KAG0591804.1"/>
    </source>
</evidence>
<dbReference type="OrthoDB" id="1923810at2759"/>
<dbReference type="AlphaFoldDB" id="A0A8T0J7D7"/>
<feature type="region of interest" description="Disordered" evidence="1">
    <location>
        <begin position="71"/>
        <end position="95"/>
    </location>
</feature>
<feature type="compositionally biased region" description="Polar residues" evidence="1">
    <location>
        <begin position="71"/>
        <end position="83"/>
    </location>
</feature>
<dbReference type="Proteomes" id="UP000822688">
    <property type="component" value="Chromosome 1"/>
</dbReference>
<gene>
    <name evidence="2" type="ORF">KC19_1G203500</name>
</gene>
<evidence type="ECO:0000313" key="3">
    <source>
        <dbReference type="Proteomes" id="UP000822688"/>
    </source>
</evidence>
<feature type="compositionally biased region" description="Polar residues" evidence="1">
    <location>
        <begin position="1"/>
        <end position="22"/>
    </location>
</feature>
<dbReference type="PANTHER" id="PTHR33622">
    <property type="entry name" value="OS03G0724500 PROTEIN"/>
    <property type="match status" value="1"/>
</dbReference>
<comment type="caution">
    <text evidence="2">The sequence shown here is derived from an EMBL/GenBank/DDBJ whole genome shotgun (WGS) entry which is preliminary data.</text>
</comment>
<dbReference type="PANTHER" id="PTHR33622:SF10">
    <property type="entry name" value="MARKER FOR OXIDATIVE STRESS RESPONSE PROTEIN"/>
    <property type="match status" value="1"/>
</dbReference>